<evidence type="ECO:0000256" key="1">
    <source>
        <dbReference type="ARBA" id="ARBA00011073"/>
    </source>
</evidence>
<dbReference type="Gene3D" id="3.40.50.200">
    <property type="entry name" value="Peptidase S8/S53 domain"/>
    <property type="match status" value="1"/>
</dbReference>
<evidence type="ECO:0000256" key="2">
    <source>
        <dbReference type="ARBA" id="ARBA00022670"/>
    </source>
</evidence>
<dbReference type="Pfam" id="PF00082">
    <property type="entry name" value="Peptidase_S8"/>
    <property type="match status" value="1"/>
</dbReference>
<evidence type="ECO:0000256" key="5">
    <source>
        <dbReference type="PROSITE-ProRule" id="PRU01240"/>
    </source>
</evidence>
<proteinExistence type="inferred from homology"/>
<dbReference type="PROSITE" id="PS00138">
    <property type="entry name" value="SUBTILASE_SER"/>
    <property type="match status" value="1"/>
</dbReference>
<keyword evidence="10" id="KW-1185">Reference proteome</keyword>
<dbReference type="CDD" id="cd07493">
    <property type="entry name" value="Peptidases_S8_9"/>
    <property type="match status" value="1"/>
</dbReference>
<dbReference type="InterPro" id="IPR015500">
    <property type="entry name" value="Peptidase_S8_subtilisin-rel"/>
</dbReference>
<evidence type="ECO:0000259" key="8">
    <source>
        <dbReference type="Pfam" id="PF00082"/>
    </source>
</evidence>
<feature type="chain" id="PRO_5007904808" evidence="7">
    <location>
        <begin position="20"/>
        <end position="536"/>
    </location>
</feature>
<dbReference type="AlphaFoldDB" id="A0A170YBB1"/>
<dbReference type="RefSeq" id="WP_172795549.1">
    <property type="nucleotide sequence ID" value="NZ_BDCR01000001.1"/>
</dbReference>
<dbReference type="InterPro" id="IPR000209">
    <property type="entry name" value="Peptidase_S8/S53_dom"/>
</dbReference>
<dbReference type="GO" id="GO:0004252">
    <property type="term" value="F:serine-type endopeptidase activity"/>
    <property type="evidence" value="ECO:0007669"/>
    <property type="project" value="UniProtKB-UniRule"/>
</dbReference>
<dbReference type="EMBL" id="BDCR01000001">
    <property type="protein sequence ID" value="GAT61661.1"/>
    <property type="molecule type" value="Genomic_DNA"/>
</dbReference>
<feature type="active site" description="Charge relay system" evidence="5">
    <location>
        <position position="172"/>
    </location>
</feature>
<dbReference type="PANTHER" id="PTHR43806">
    <property type="entry name" value="PEPTIDASE S8"/>
    <property type="match status" value="1"/>
</dbReference>
<dbReference type="SUPFAM" id="SSF52743">
    <property type="entry name" value="Subtilisin-like"/>
    <property type="match status" value="1"/>
</dbReference>
<name>A0A170YBB1_9BACT</name>
<feature type="active site" description="Charge relay system" evidence="5">
    <location>
        <position position="391"/>
    </location>
</feature>
<evidence type="ECO:0000256" key="6">
    <source>
        <dbReference type="RuleBase" id="RU003355"/>
    </source>
</evidence>
<feature type="active site" description="Charge relay system" evidence="5">
    <location>
        <position position="213"/>
    </location>
</feature>
<evidence type="ECO:0000313" key="9">
    <source>
        <dbReference type="EMBL" id="GAT61661.1"/>
    </source>
</evidence>
<reference evidence="10" key="2">
    <citation type="journal article" date="2017" name="Genome Announc.">
        <title>Draft genome sequence of Paludibacter jiangxiensis NM7(T), a propionate-producing fermentative bacterium.</title>
        <authorList>
            <person name="Qiu Y.-L."/>
            <person name="Tourlousse D.M."/>
            <person name="Matsuura N."/>
            <person name="Ohashi A."/>
            <person name="Sekiguchi Y."/>
        </authorList>
    </citation>
    <scope>NUCLEOTIDE SEQUENCE [LARGE SCALE GENOMIC DNA]</scope>
    <source>
        <strain evidence="10">NM7</strain>
    </source>
</reference>
<comment type="caution">
    <text evidence="9">The sequence shown here is derived from an EMBL/GenBank/DDBJ whole genome shotgun (WGS) entry which is preliminary data.</text>
</comment>
<sequence length="536" mass="58275">MKRALLFLSLFGLFLTVTAQYNCWIQFANKKGTSGSLSNPSAYLSSKSIIRRTRQHLTVDSTDLPVSHVYVKSVLQKGAVLKSSSRWLNGITVILPDTSLLSTFRALPFVKKVELTLTPVGYTSPPPSKMPEMSSMINDVYGTANQQIDMHNGRKLHAEGFRGKGMVIGVLDAGFYKTDQISVFDSLRLQGRLLGIKDFADPSVPFFANTEFHGTNVLSTMAANQPDIMIGTAPDASYWLIRTEYSPSEYLVEPDNWVAGLEFADSVGVDVVNSSLGYTQFDNSGMDYTYQSLNGKTSRASIAATMAARKGIIVVNSAGNEGNKLWHYISVPADADSILTVGAVDYNGSHASFSGYGSTADGRIKPDVCAVGYHAVIATSANTIATNNGTSFASPIMAGLVACVWEALPSYNNMQIINFFKQYSSMYTAPDNILGYGIPDVYAIYKNKFVSPDPNSLSDKNKGIVYFTDEALKIDRLSRVKMPAIVTLYTQTGQKLAEWQLQAVPSKIGTAALPSGFYLLSVVGSQSSEVYKLVKQ</sequence>
<dbReference type="InterPro" id="IPR050131">
    <property type="entry name" value="Peptidase_S8_subtilisin-like"/>
</dbReference>
<keyword evidence="7" id="KW-0732">Signal</keyword>
<feature type="signal peptide" evidence="7">
    <location>
        <begin position="1"/>
        <end position="19"/>
    </location>
</feature>
<organism evidence="9 10">
    <name type="scientific">Paludibacter jiangxiensis</name>
    <dbReference type="NCBI Taxonomy" id="681398"/>
    <lineage>
        <taxon>Bacteria</taxon>
        <taxon>Pseudomonadati</taxon>
        <taxon>Bacteroidota</taxon>
        <taxon>Bacteroidia</taxon>
        <taxon>Bacteroidales</taxon>
        <taxon>Paludibacteraceae</taxon>
        <taxon>Paludibacter</taxon>
    </lineage>
</organism>
<dbReference type="STRING" id="681398.PJIAN_1241"/>
<accession>A0A170YBB1</accession>
<keyword evidence="3 5" id="KW-0378">Hydrolase</keyword>
<dbReference type="Proteomes" id="UP000076586">
    <property type="component" value="Unassembled WGS sequence"/>
</dbReference>
<comment type="similarity">
    <text evidence="1 5 6">Belongs to the peptidase S8 family.</text>
</comment>
<reference evidence="10" key="1">
    <citation type="submission" date="2016-04" db="EMBL/GenBank/DDBJ databases">
        <title>Draft genome sequence of Paludibacter jiangxiensis strain NM7.</title>
        <authorList>
            <person name="Qiu Y."/>
            <person name="Matsuura N."/>
            <person name="Ohashi A."/>
            <person name="Tourlousse M.D."/>
            <person name="Sekiguchi Y."/>
        </authorList>
    </citation>
    <scope>NUCLEOTIDE SEQUENCE [LARGE SCALE GENOMIC DNA]</scope>
    <source>
        <strain evidence="10">NM7</strain>
    </source>
</reference>
<dbReference type="InterPro" id="IPR023828">
    <property type="entry name" value="Peptidase_S8_Ser-AS"/>
</dbReference>
<evidence type="ECO:0000256" key="7">
    <source>
        <dbReference type="SAM" id="SignalP"/>
    </source>
</evidence>
<keyword evidence="4 5" id="KW-0720">Serine protease</keyword>
<keyword evidence="2 5" id="KW-0645">Protease</keyword>
<evidence type="ECO:0000313" key="10">
    <source>
        <dbReference type="Proteomes" id="UP000076586"/>
    </source>
</evidence>
<dbReference type="PANTHER" id="PTHR43806:SF67">
    <property type="entry name" value="EGF-LIKE DOMAIN-CONTAINING PROTEIN"/>
    <property type="match status" value="1"/>
</dbReference>
<dbReference type="InterPro" id="IPR023827">
    <property type="entry name" value="Peptidase_S8_Asp-AS"/>
</dbReference>
<dbReference type="PRINTS" id="PR00723">
    <property type="entry name" value="SUBTILISIN"/>
</dbReference>
<evidence type="ECO:0000256" key="3">
    <source>
        <dbReference type="ARBA" id="ARBA00022801"/>
    </source>
</evidence>
<dbReference type="NCBIfam" id="TIGR04183">
    <property type="entry name" value="Por_Secre_tail"/>
    <property type="match status" value="1"/>
</dbReference>
<dbReference type="PROSITE" id="PS51892">
    <property type="entry name" value="SUBTILASE"/>
    <property type="match status" value="1"/>
</dbReference>
<gene>
    <name evidence="9" type="ORF">PJIAN_1241</name>
</gene>
<protein>
    <submittedName>
        <fullName evidence="9">Por secretion system C-terminal sorting domain-containing protein</fullName>
    </submittedName>
</protein>
<evidence type="ECO:0000256" key="4">
    <source>
        <dbReference type="ARBA" id="ARBA00022825"/>
    </source>
</evidence>
<dbReference type="InterPro" id="IPR017317">
    <property type="entry name" value="Pept_S8_subtilisin_bacteroid-2"/>
</dbReference>
<dbReference type="GO" id="GO:0006508">
    <property type="term" value="P:proteolysis"/>
    <property type="evidence" value="ECO:0007669"/>
    <property type="project" value="UniProtKB-KW"/>
</dbReference>
<dbReference type="PROSITE" id="PS00136">
    <property type="entry name" value="SUBTILASE_ASP"/>
    <property type="match status" value="1"/>
</dbReference>
<dbReference type="PIRSF" id="PIRSF037903">
    <property type="entry name" value="Subtilisin_rel_GFO_2223"/>
    <property type="match status" value="1"/>
</dbReference>
<dbReference type="InterPro" id="IPR036852">
    <property type="entry name" value="Peptidase_S8/S53_dom_sf"/>
</dbReference>
<feature type="domain" description="Peptidase S8/S53" evidence="8">
    <location>
        <begin position="163"/>
        <end position="437"/>
    </location>
</feature>
<dbReference type="InterPro" id="IPR026444">
    <property type="entry name" value="Secre_tail"/>
</dbReference>